<organism evidence="2 3">
    <name type="scientific">Bradyrhizobium diazoefficiens</name>
    <dbReference type="NCBI Taxonomy" id="1355477"/>
    <lineage>
        <taxon>Bacteria</taxon>
        <taxon>Pseudomonadati</taxon>
        <taxon>Pseudomonadota</taxon>
        <taxon>Alphaproteobacteria</taxon>
        <taxon>Hyphomicrobiales</taxon>
        <taxon>Nitrobacteraceae</taxon>
        <taxon>Bradyrhizobium</taxon>
    </lineage>
</organism>
<evidence type="ECO:0000313" key="2">
    <source>
        <dbReference type="EMBL" id="BAR62423.1"/>
    </source>
</evidence>
<dbReference type="RefSeq" id="WP_060912294.1">
    <property type="nucleotide sequence ID" value="NZ_JAFCKD010000032.1"/>
</dbReference>
<evidence type="ECO:0008006" key="4">
    <source>
        <dbReference type="Google" id="ProtNLM"/>
    </source>
</evidence>
<evidence type="ECO:0000256" key="1">
    <source>
        <dbReference type="SAM" id="MobiDB-lite"/>
    </source>
</evidence>
<protein>
    <recommendedName>
        <fullName evidence="4">Helix-turn-helix domain-containing protein</fullName>
    </recommendedName>
</protein>
<reference evidence="2 3" key="1">
    <citation type="submission" date="2014-11" db="EMBL/GenBank/DDBJ databases">
        <title>Symbiosis island explosion on the genome of extra-slow-growing strains of soybean bradyrhizobia with massive insertion sequences.</title>
        <authorList>
            <person name="Iida T."/>
            <person name="Minamisawa K."/>
        </authorList>
    </citation>
    <scope>NUCLEOTIDE SEQUENCE [LARGE SCALE GENOMIC DNA]</scope>
    <source>
        <strain evidence="2 3">NK6</strain>
    </source>
</reference>
<gene>
    <name evidence="2" type="ORF">NK6_9284</name>
</gene>
<name>A0A0E4BX85_9BRAD</name>
<dbReference type="Proteomes" id="UP000063308">
    <property type="component" value="Chromosome"/>
</dbReference>
<evidence type="ECO:0000313" key="3">
    <source>
        <dbReference type="Proteomes" id="UP000063308"/>
    </source>
</evidence>
<dbReference type="EMBL" id="AP014685">
    <property type="protein sequence ID" value="BAR62423.1"/>
    <property type="molecule type" value="Genomic_DNA"/>
</dbReference>
<proteinExistence type="predicted"/>
<accession>A0A0E4BX85</accession>
<dbReference type="AlphaFoldDB" id="A0A0E4BX85"/>
<sequence>MTSNSPITAETTPSLTDSETISSLRRANEDLRAQLAELKNPAPRWMPLKAAAGEIGLDYEWARKRAVAGHIEARREGGRWLVNLTSLRQRFSRSPK</sequence>
<feature type="region of interest" description="Disordered" evidence="1">
    <location>
        <begin position="1"/>
        <end position="21"/>
    </location>
</feature>